<dbReference type="RefSeq" id="WP_289365548.1">
    <property type="nucleotide sequence ID" value="NZ_JAUCBP010000007.1"/>
</dbReference>
<dbReference type="InterPro" id="IPR016540">
    <property type="entry name" value="UCP008459"/>
</dbReference>
<comment type="caution">
    <text evidence="2">The sequence shown here is derived from an EMBL/GenBank/DDBJ whole genome shotgun (WGS) entry which is preliminary data.</text>
</comment>
<dbReference type="InterPro" id="IPR051719">
    <property type="entry name" value="CASTOR_mTORC1"/>
</dbReference>
<keyword evidence="3" id="KW-1185">Reference proteome</keyword>
<dbReference type="SUPFAM" id="SSF55021">
    <property type="entry name" value="ACT-like"/>
    <property type="match status" value="2"/>
</dbReference>
<dbReference type="Proteomes" id="UP001234343">
    <property type="component" value="Unassembled WGS sequence"/>
</dbReference>
<dbReference type="PIRSF" id="PIRSF008459">
    <property type="entry name" value="UCP008459"/>
    <property type="match status" value="1"/>
</dbReference>
<evidence type="ECO:0000259" key="1">
    <source>
        <dbReference type="Pfam" id="PF13840"/>
    </source>
</evidence>
<feature type="domain" description="CASTOR ACT" evidence="1">
    <location>
        <begin position="58"/>
        <end position="119"/>
    </location>
</feature>
<protein>
    <submittedName>
        <fullName evidence="2">ACT domain-containing protein</fullName>
    </submittedName>
</protein>
<dbReference type="CDD" id="cd04868">
    <property type="entry name" value="ACT_AK-like"/>
    <property type="match status" value="1"/>
</dbReference>
<dbReference type="EMBL" id="JAUCBP010000007">
    <property type="protein sequence ID" value="MDM7861163.1"/>
    <property type="molecule type" value="Genomic_DNA"/>
</dbReference>
<accession>A0ABT7SY87</accession>
<gene>
    <name evidence="2" type="ORF">QTP81_11195</name>
</gene>
<evidence type="ECO:0000313" key="3">
    <source>
        <dbReference type="Proteomes" id="UP001234343"/>
    </source>
</evidence>
<dbReference type="Gene3D" id="3.30.2130.10">
    <property type="entry name" value="VC0802-like"/>
    <property type="match status" value="1"/>
</dbReference>
<dbReference type="PANTHER" id="PTHR31131:SF6">
    <property type="entry name" value="CASTOR ACT DOMAIN-CONTAINING PROTEIN"/>
    <property type="match status" value="1"/>
</dbReference>
<evidence type="ECO:0000313" key="2">
    <source>
        <dbReference type="EMBL" id="MDM7861163.1"/>
    </source>
</evidence>
<dbReference type="InterPro" id="IPR027795">
    <property type="entry name" value="CASTOR_ACT_dom"/>
</dbReference>
<name>A0ABT7SY87_9ALTE</name>
<organism evidence="2 3">
    <name type="scientific">Alteromonas arenosi</name>
    <dbReference type="NCBI Taxonomy" id="3055817"/>
    <lineage>
        <taxon>Bacteria</taxon>
        <taxon>Pseudomonadati</taxon>
        <taxon>Pseudomonadota</taxon>
        <taxon>Gammaproteobacteria</taxon>
        <taxon>Alteromonadales</taxon>
        <taxon>Alteromonadaceae</taxon>
        <taxon>Alteromonas/Salinimonas group</taxon>
        <taxon>Alteromonas</taxon>
    </lineage>
</organism>
<reference evidence="2 3" key="1">
    <citation type="submission" date="2023-06" db="EMBL/GenBank/DDBJ databases">
        <title>Alteromonas sp. ASW11-36 isolated from intertidal sand.</title>
        <authorList>
            <person name="Li Y."/>
        </authorList>
    </citation>
    <scope>NUCLEOTIDE SEQUENCE [LARGE SCALE GENOMIC DNA]</scope>
    <source>
        <strain evidence="2 3">ASW11-36</strain>
    </source>
</reference>
<dbReference type="InterPro" id="IPR045865">
    <property type="entry name" value="ACT-like_dom_sf"/>
</dbReference>
<dbReference type="Pfam" id="PF13840">
    <property type="entry name" value="ACT_7"/>
    <property type="match status" value="1"/>
</dbReference>
<sequence>MPKQTLAVVADTMIIHSLPADADVPDVVFRQSLYFIGKTAEELSIVVPETVAIESEDSDGNWRALEVLGPLSLSMIGIMASICNVLAKANVSIFVLSTFETDYFLVKNKSLDTALAALEAEGYTVIR</sequence>
<dbReference type="PANTHER" id="PTHR31131">
    <property type="entry name" value="CHROMOSOME 1, WHOLE GENOME SHOTGUN SEQUENCE"/>
    <property type="match status" value="1"/>
</dbReference>
<proteinExistence type="predicted"/>